<dbReference type="EMBL" id="BSNS01000024">
    <property type="protein sequence ID" value="GLQ57859.1"/>
    <property type="molecule type" value="Genomic_DNA"/>
</dbReference>
<dbReference type="Proteomes" id="UP001156691">
    <property type="component" value="Unassembled WGS sequence"/>
</dbReference>
<dbReference type="Gene3D" id="3.60.20.10">
    <property type="entry name" value="Glutamine Phosphoribosylpyrophosphate, subunit 1, domain 1"/>
    <property type="match status" value="1"/>
</dbReference>
<gene>
    <name evidence="1" type="ORF">GCM10010862_51180</name>
</gene>
<name>A0ABQ5WDJ5_9HYPH</name>
<keyword evidence="2" id="KW-1185">Reference proteome</keyword>
<dbReference type="RefSeq" id="WP_284343229.1">
    <property type="nucleotide sequence ID" value="NZ_BSNS01000024.1"/>
</dbReference>
<comment type="caution">
    <text evidence="1">The sequence shown here is derived from an EMBL/GenBank/DDBJ whole genome shotgun (WGS) entry which is preliminary data.</text>
</comment>
<organism evidence="1 2">
    <name type="scientific">Devosia nitrariae</name>
    <dbReference type="NCBI Taxonomy" id="2071872"/>
    <lineage>
        <taxon>Bacteria</taxon>
        <taxon>Pseudomonadati</taxon>
        <taxon>Pseudomonadota</taxon>
        <taxon>Alphaproteobacteria</taxon>
        <taxon>Hyphomicrobiales</taxon>
        <taxon>Devosiaceae</taxon>
        <taxon>Devosia</taxon>
    </lineage>
</organism>
<reference evidence="2" key="1">
    <citation type="journal article" date="2019" name="Int. J. Syst. Evol. Microbiol.">
        <title>The Global Catalogue of Microorganisms (GCM) 10K type strain sequencing project: providing services to taxonomists for standard genome sequencing and annotation.</title>
        <authorList>
            <consortium name="The Broad Institute Genomics Platform"/>
            <consortium name="The Broad Institute Genome Sequencing Center for Infectious Disease"/>
            <person name="Wu L."/>
            <person name="Ma J."/>
        </authorList>
    </citation>
    <scope>NUCLEOTIDE SEQUENCE [LARGE SCALE GENOMIC DNA]</scope>
    <source>
        <strain evidence="2">NBRC 112416</strain>
    </source>
</reference>
<dbReference type="InterPro" id="IPR029055">
    <property type="entry name" value="Ntn_hydrolases_N"/>
</dbReference>
<dbReference type="PANTHER" id="PTHR39328:SF1">
    <property type="entry name" value="BLL2871 PROTEIN"/>
    <property type="match status" value="1"/>
</dbReference>
<dbReference type="Pfam" id="PF06267">
    <property type="entry name" value="DUF1028"/>
    <property type="match status" value="1"/>
</dbReference>
<accession>A0ABQ5WDJ5</accession>
<dbReference type="PANTHER" id="PTHR39328">
    <property type="entry name" value="BLL2871 PROTEIN"/>
    <property type="match status" value="1"/>
</dbReference>
<protein>
    <submittedName>
        <fullName evidence="1">Pilus assembly protein</fullName>
    </submittedName>
</protein>
<evidence type="ECO:0000313" key="2">
    <source>
        <dbReference type="Proteomes" id="UP001156691"/>
    </source>
</evidence>
<sequence length="214" mass="22022">MTFSIVARDPATRALGVATATGGPVVGSLVPHARAGVGAIATQASTNGLYAYDGLDALARPGADAQTVLDQLVAGDPQRERRQCLIIDFAGSAAVWTGSACEPYADARIGSDVAVGGNLLADAGVLQAMLEAFAATSGALEDRLLAALTAGEHAGGDRRGTRSAALKVYTNDPFPATDLRADWSEQPIADLGAILAATREPGYADFFNRLPRRV</sequence>
<proteinExistence type="predicted"/>
<dbReference type="SUPFAM" id="SSF56235">
    <property type="entry name" value="N-terminal nucleophile aminohydrolases (Ntn hydrolases)"/>
    <property type="match status" value="1"/>
</dbReference>
<dbReference type="InterPro" id="IPR010430">
    <property type="entry name" value="DUF1028"/>
</dbReference>
<evidence type="ECO:0000313" key="1">
    <source>
        <dbReference type="EMBL" id="GLQ57859.1"/>
    </source>
</evidence>